<dbReference type="AlphaFoldDB" id="A0A1N7D411"/>
<dbReference type="Gene3D" id="2.30.110.10">
    <property type="entry name" value="Electron Transport, Fmn-binding Protein, Chain A"/>
    <property type="match status" value="1"/>
</dbReference>
<dbReference type="KEGG" id="hda:BB347_11560"/>
<dbReference type="RefSeq" id="WP_076581577.1">
    <property type="nucleotide sequence ID" value="NZ_CP019327.1"/>
</dbReference>
<dbReference type="InterPro" id="IPR012349">
    <property type="entry name" value="Split_barrel_FMN-bd"/>
</dbReference>
<protein>
    <submittedName>
        <fullName evidence="6 7">Flavin reductase</fullName>
    </submittedName>
</protein>
<dbReference type="Proteomes" id="UP000187321">
    <property type="component" value="Chromosome"/>
</dbReference>
<dbReference type="SMART" id="SM00903">
    <property type="entry name" value="Flavin_Reduct"/>
    <property type="match status" value="1"/>
</dbReference>
<organism evidence="7 8">
    <name type="scientific">Natronorubrum daqingense</name>
    <dbReference type="NCBI Taxonomy" id="588898"/>
    <lineage>
        <taxon>Archaea</taxon>
        <taxon>Methanobacteriati</taxon>
        <taxon>Methanobacteriota</taxon>
        <taxon>Stenosarchaea group</taxon>
        <taxon>Halobacteria</taxon>
        <taxon>Halobacteriales</taxon>
        <taxon>Natrialbaceae</taxon>
        <taxon>Natronorubrum</taxon>
    </lineage>
</organism>
<evidence type="ECO:0000259" key="5">
    <source>
        <dbReference type="SMART" id="SM00903"/>
    </source>
</evidence>
<evidence type="ECO:0000256" key="3">
    <source>
        <dbReference type="ARBA" id="ARBA00022643"/>
    </source>
</evidence>
<sequence>MQIDPRDGTHSMYRTLTGLVVPRPIGWISTRSHAGVDNLAPYSFFNAVSVDPPILMFSPIDRPDGLTDTTVNVRETEEFVVNLVTNEFADAMNQTSVELPSSESEFDDADLEREAAAVVEPPRVAGVAAAFECELHDVLDVGSSSLVLGEVVSVYVRDDVTTNGKVDTSKLDIVGRLSGGSYDRIDNRFEMERPD</sequence>
<keyword evidence="8" id="KW-1185">Reference proteome</keyword>
<dbReference type="GeneID" id="30956589"/>
<name>A0A1N7D411_9EURY</name>
<accession>A0A1N7D411</accession>
<evidence type="ECO:0000313" key="6">
    <source>
        <dbReference type="EMBL" id="APX97202.1"/>
    </source>
</evidence>
<reference evidence="6 9" key="1">
    <citation type="submission" date="2017-01" db="EMBL/GenBank/DDBJ databases">
        <title>Complete genome sequence of Haloterrigena daqingensis type strain (JX313T).</title>
        <authorList>
            <person name="Shuang W."/>
        </authorList>
    </citation>
    <scope>NUCLEOTIDE SEQUENCE [LARGE SCALE GENOMIC DNA]</scope>
    <source>
        <strain evidence="6 9">JX313</strain>
    </source>
</reference>
<dbReference type="PANTHER" id="PTHR33798:SF5">
    <property type="entry name" value="FLAVIN REDUCTASE LIKE DOMAIN-CONTAINING PROTEIN"/>
    <property type="match status" value="1"/>
</dbReference>
<dbReference type="EMBL" id="CP019327">
    <property type="protein sequence ID" value="APX97202.1"/>
    <property type="molecule type" value="Genomic_DNA"/>
</dbReference>
<proteinExistence type="inferred from homology"/>
<keyword evidence="2" id="KW-0285">Flavoprotein</keyword>
<keyword evidence="3" id="KW-0288">FMN</keyword>
<dbReference type="Proteomes" id="UP000185687">
    <property type="component" value="Unassembled WGS sequence"/>
</dbReference>
<comment type="similarity">
    <text evidence="4">Belongs to the flavoredoxin family.</text>
</comment>
<evidence type="ECO:0000256" key="2">
    <source>
        <dbReference type="ARBA" id="ARBA00022630"/>
    </source>
</evidence>
<evidence type="ECO:0000313" key="9">
    <source>
        <dbReference type="Proteomes" id="UP000187321"/>
    </source>
</evidence>
<dbReference type="GO" id="GO:0010181">
    <property type="term" value="F:FMN binding"/>
    <property type="evidence" value="ECO:0007669"/>
    <property type="project" value="InterPro"/>
</dbReference>
<comment type="cofactor">
    <cofactor evidence="1">
        <name>FMN</name>
        <dbReference type="ChEBI" id="CHEBI:58210"/>
    </cofactor>
</comment>
<dbReference type="EMBL" id="FTNP01000002">
    <property type="protein sequence ID" value="SIR70633.1"/>
    <property type="molecule type" value="Genomic_DNA"/>
</dbReference>
<gene>
    <name evidence="6" type="ORF">BB347_11560</name>
    <name evidence="7" type="ORF">SAMN05421809_2047</name>
</gene>
<feature type="domain" description="Flavin reductase like" evidence="5">
    <location>
        <begin position="18"/>
        <end position="165"/>
    </location>
</feature>
<evidence type="ECO:0000256" key="4">
    <source>
        <dbReference type="ARBA" id="ARBA00038054"/>
    </source>
</evidence>
<dbReference type="OrthoDB" id="8522at2157"/>
<evidence type="ECO:0000313" key="7">
    <source>
        <dbReference type="EMBL" id="SIR70633.1"/>
    </source>
</evidence>
<dbReference type="PANTHER" id="PTHR33798">
    <property type="entry name" value="FLAVOPROTEIN OXYGENASE"/>
    <property type="match status" value="1"/>
</dbReference>
<evidence type="ECO:0000256" key="1">
    <source>
        <dbReference type="ARBA" id="ARBA00001917"/>
    </source>
</evidence>
<dbReference type="Pfam" id="PF01613">
    <property type="entry name" value="Flavin_Reduct"/>
    <property type="match status" value="1"/>
</dbReference>
<reference evidence="7 8" key="2">
    <citation type="submission" date="2017-01" db="EMBL/GenBank/DDBJ databases">
        <authorList>
            <person name="Mah S.A."/>
            <person name="Swanson W.J."/>
            <person name="Moy G.W."/>
            <person name="Vacquier V.D."/>
        </authorList>
    </citation>
    <scope>NUCLEOTIDE SEQUENCE [LARGE SCALE GENOMIC DNA]</scope>
    <source>
        <strain evidence="7 8">CGMCC 1.8909</strain>
    </source>
</reference>
<dbReference type="InterPro" id="IPR002563">
    <property type="entry name" value="Flavin_Rdtase-like_dom"/>
</dbReference>
<evidence type="ECO:0000313" key="8">
    <source>
        <dbReference type="Proteomes" id="UP000185687"/>
    </source>
</evidence>
<dbReference type="SUPFAM" id="SSF50475">
    <property type="entry name" value="FMN-binding split barrel"/>
    <property type="match status" value="1"/>
</dbReference>
<dbReference type="STRING" id="588898.BB347_11560"/>